<sequence length="51" mass="5762">MLECPDEVMDQWMMFRFPCAASEAEREAVMDICLAMLEDAAPIDMSITFGV</sequence>
<evidence type="ECO:0000313" key="1">
    <source>
        <dbReference type="EMBL" id="CAK0786580.1"/>
    </source>
</evidence>
<comment type="caution">
    <text evidence="1">The sequence shown here is derived from an EMBL/GenBank/DDBJ whole genome shotgun (WGS) entry which is preliminary data.</text>
</comment>
<reference evidence="1 2" key="1">
    <citation type="submission" date="2023-10" db="EMBL/GenBank/DDBJ databases">
        <authorList>
            <person name="Maclean D."/>
            <person name="Macfadyen A."/>
        </authorList>
    </citation>
    <scope>NUCLEOTIDE SEQUENCE [LARGE SCALE GENOMIC DNA]</scope>
</reference>
<protein>
    <submittedName>
        <fullName evidence="1">Uncharacterized protein</fullName>
    </submittedName>
</protein>
<dbReference type="AlphaFoldDB" id="A0AAV1IJG2"/>
<keyword evidence="2" id="KW-1185">Reference proteome</keyword>
<dbReference type="EMBL" id="CAUYUE010000015">
    <property type="protein sequence ID" value="CAK0786580.1"/>
    <property type="molecule type" value="Genomic_DNA"/>
</dbReference>
<evidence type="ECO:0000313" key="2">
    <source>
        <dbReference type="Proteomes" id="UP001314263"/>
    </source>
</evidence>
<organism evidence="1 2">
    <name type="scientific">Coccomyxa viridis</name>
    <dbReference type="NCBI Taxonomy" id="1274662"/>
    <lineage>
        <taxon>Eukaryota</taxon>
        <taxon>Viridiplantae</taxon>
        <taxon>Chlorophyta</taxon>
        <taxon>core chlorophytes</taxon>
        <taxon>Trebouxiophyceae</taxon>
        <taxon>Trebouxiophyceae incertae sedis</taxon>
        <taxon>Coccomyxaceae</taxon>
        <taxon>Coccomyxa</taxon>
    </lineage>
</organism>
<proteinExistence type="predicted"/>
<accession>A0AAV1IJG2</accession>
<gene>
    <name evidence="1" type="ORF">CVIRNUC_009794</name>
</gene>
<dbReference type="Proteomes" id="UP001314263">
    <property type="component" value="Unassembled WGS sequence"/>
</dbReference>
<name>A0AAV1IJG2_9CHLO</name>